<gene>
    <name evidence="2" type="ORF">QWY13_07785</name>
</gene>
<evidence type="ECO:0000313" key="2">
    <source>
        <dbReference type="EMBL" id="MDN7245398.1"/>
    </source>
</evidence>
<keyword evidence="1" id="KW-0732">Signal</keyword>
<keyword evidence="3" id="KW-1185">Reference proteome</keyword>
<reference evidence="2 3" key="1">
    <citation type="submission" date="2023-07" db="EMBL/GenBank/DDBJ databases">
        <title>Novel species in genus Planococcus.</title>
        <authorList>
            <person name="Ning S."/>
        </authorList>
    </citation>
    <scope>NUCLEOTIDE SEQUENCE [LARGE SCALE GENOMIC DNA]</scope>
    <source>
        <strain evidence="2 3">N017</strain>
    </source>
</reference>
<feature type="chain" id="PRO_5046234277" evidence="1">
    <location>
        <begin position="27"/>
        <end position="289"/>
    </location>
</feature>
<feature type="signal peptide" evidence="1">
    <location>
        <begin position="1"/>
        <end position="26"/>
    </location>
</feature>
<evidence type="ECO:0000256" key="1">
    <source>
        <dbReference type="SAM" id="SignalP"/>
    </source>
</evidence>
<organism evidence="2 3">
    <name type="scientific">Planococcus shenhongbingii</name>
    <dbReference type="NCBI Taxonomy" id="3058398"/>
    <lineage>
        <taxon>Bacteria</taxon>
        <taxon>Bacillati</taxon>
        <taxon>Bacillota</taxon>
        <taxon>Bacilli</taxon>
        <taxon>Bacillales</taxon>
        <taxon>Caryophanaceae</taxon>
        <taxon>Planococcus</taxon>
    </lineage>
</organism>
<name>A0ABT8NBZ3_9BACL</name>
<dbReference type="EMBL" id="JAUJWU010000001">
    <property type="protein sequence ID" value="MDN7245398.1"/>
    <property type="molecule type" value="Genomic_DNA"/>
</dbReference>
<dbReference type="RefSeq" id="WP_301855921.1">
    <property type="nucleotide sequence ID" value="NZ_JAUJWU010000001.1"/>
</dbReference>
<sequence length="289" mass="31679">MKKVLVGVALLVMLVFSNGTPGEAAAAEVRATWLWNPWDLISDETGTLAFLESKNVNKVYVQIDRDIPKAVYQSFIEKASAQGMAIYALDGAPSWVAKKGFTNQDQLMAWIKNYQAGASAAQKFSGIHLDVEPYLYSGWSTNQRATILAYQDLMKKANASATSLALPLEADLPFWFDEISYKNIHGSGILAEWMIANTSSVTLMAYRDAAPLIIDVVKNEVNFAAKYGKTIVVGVETAPTDEGDTISFYEEGEMYMNGQLAEVQANYANVPGYGGIAIHYVDSWKTMAP</sequence>
<accession>A0ABT8NBZ3</accession>
<proteinExistence type="predicted"/>
<dbReference type="Proteomes" id="UP001172142">
    <property type="component" value="Unassembled WGS sequence"/>
</dbReference>
<evidence type="ECO:0000313" key="3">
    <source>
        <dbReference type="Proteomes" id="UP001172142"/>
    </source>
</evidence>
<comment type="caution">
    <text evidence="2">The sequence shown here is derived from an EMBL/GenBank/DDBJ whole genome shotgun (WGS) entry which is preliminary data.</text>
</comment>
<protein>
    <submittedName>
        <fullName evidence="2">Amidase</fullName>
    </submittedName>
</protein>